<dbReference type="AlphaFoldDB" id="A0A2N5W6F2"/>
<gene>
    <name evidence="1" type="ORF">PCANC_00920</name>
</gene>
<protein>
    <submittedName>
        <fullName evidence="1">Uncharacterized protein</fullName>
    </submittedName>
</protein>
<evidence type="ECO:0000313" key="2">
    <source>
        <dbReference type="Proteomes" id="UP000235388"/>
    </source>
</evidence>
<dbReference type="Proteomes" id="UP000235388">
    <property type="component" value="Unassembled WGS sequence"/>
</dbReference>
<reference evidence="1 2" key="1">
    <citation type="submission" date="2017-11" db="EMBL/GenBank/DDBJ databases">
        <title>De novo assembly and phasing of dikaryotic genomes from two isolates of Puccinia coronata f. sp. avenae, the causal agent of oat crown rust.</title>
        <authorList>
            <person name="Miller M.E."/>
            <person name="Zhang Y."/>
            <person name="Omidvar V."/>
            <person name="Sperschneider J."/>
            <person name="Schwessinger B."/>
            <person name="Raley C."/>
            <person name="Palmer J.M."/>
            <person name="Garnica D."/>
            <person name="Upadhyaya N."/>
            <person name="Rathjen J."/>
            <person name="Taylor J.M."/>
            <person name="Park R.F."/>
            <person name="Dodds P.N."/>
            <person name="Hirsch C.D."/>
            <person name="Kianian S.F."/>
            <person name="Figueroa M."/>
        </authorList>
    </citation>
    <scope>NUCLEOTIDE SEQUENCE [LARGE SCALE GENOMIC DNA]</scope>
    <source>
        <strain evidence="1">12NC29</strain>
    </source>
</reference>
<proteinExistence type="predicted"/>
<dbReference type="EMBL" id="PGCJ01000007">
    <property type="protein sequence ID" value="PLW57815.1"/>
    <property type="molecule type" value="Genomic_DNA"/>
</dbReference>
<sequence length="95" mass="10611">MSWWNANWSVIFTAEKELNPLVRVLSEHAVESDLESMLNGQKFMLQLGAVGLNKSYRCQVCRAQRGIKGPSFFPPAPAIAFPSLASSAHQFKFLL</sequence>
<evidence type="ECO:0000313" key="1">
    <source>
        <dbReference type="EMBL" id="PLW57815.1"/>
    </source>
</evidence>
<comment type="caution">
    <text evidence="1">The sequence shown here is derived from an EMBL/GenBank/DDBJ whole genome shotgun (WGS) entry which is preliminary data.</text>
</comment>
<accession>A0A2N5W6F2</accession>
<name>A0A2N5W6F2_9BASI</name>
<organism evidence="1 2">
    <name type="scientific">Puccinia coronata f. sp. avenae</name>
    <dbReference type="NCBI Taxonomy" id="200324"/>
    <lineage>
        <taxon>Eukaryota</taxon>
        <taxon>Fungi</taxon>
        <taxon>Dikarya</taxon>
        <taxon>Basidiomycota</taxon>
        <taxon>Pucciniomycotina</taxon>
        <taxon>Pucciniomycetes</taxon>
        <taxon>Pucciniales</taxon>
        <taxon>Pucciniaceae</taxon>
        <taxon>Puccinia</taxon>
    </lineage>
</organism>
<keyword evidence="2" id="KW-1185">Reference proteome</keyword>